<gene>
    <name evidence="3" type="ORF">BDP27DRAFT_1431363</name>
</gene>
<comment type="caution">
    <text evidence="3">The sequence shown here is derived from an EMBL/GenBank/DDBJ whole genome shotgun (WGS) entry which is preliminary data.</text>
</comment>
<proteinExistence type="predicted"/>
<dbReference type="EMBL" id="JADNRY010000301">
    <property type="protein sequence ID" value="KAF9059445.1"/>
    <property type="molecule type" value="Genomic_DNA"/>
</dbReference>
<organism evidence="3 4">
    <name type="scientific">Rhodocollybia butyracea</name>
    <dbReference type="NCBI Taxonomy" id="206335"/>
    <lineage>
        <taxon>Eukaryota</taxon>
        <taxon>Fungi</taxon>
        <taxon>Dikarya</taxon>
        <taxon>Basidiomycota</taxon>
        <taxon>Agaricomycotina</taxon>
        <taxon>Agaricomycetes</taxon>
        <taxon>Agaricomycetidae</taxon>
        <taxon>Agaricales</taxon>
        <taxon>Marasmiineae</taxon>
        <taxon>Omphalotaceae</taxon>
        <taxon>Rhodocollybia</taxon>
    </lineage>
</organism>
<evidence type="ECO:0000256" key="1">
    <source>
        <dbReference type="SAM" id="Coils"/>
    </source>
</evidence>
<reference evidence="3" key="1">
    <citation type="submission" date="2020-11" db="EMBL/GenBank/DDBJ databases">
        <authorList>
            <consortium name="DOE Joint Genome Institute"/>
            <person name="Ahrendt S."/>
            <person name="Riley R."/>
            <person name="Andreopoulos W."/>
            <person name="Labutti K."/>
            <person name="Pangilinan J."/>
            <person name="Ruiz-Duenas F.J."/>
            <person name="Barrasa J.M."/>
            <person name="Sanchez-Garcia M."/>
            <person name="Camarero S."/>
            <person name="Miyauchi S."/>
            <person name="Serrano A."/>
            <person name="Linde D."/>
            <person name="Babiker R."/>
            <person name="Drula E."/>
            <person name="Ayuso-Fernandez I."/>
            <person name="Pacheco R."/>
            <person name="Padilla G."/>
            <person name="Ferreira P."/>
            <person name="Barriuso J."/>
            <person name="Kellner H."/>
            <person name="Castanera R."/>
            <person name="Alfaro M."/>
            <person name="Ramirez L."/>
            <person name="Pisabarro A.G."/>
            <person name="Kuo A."/>
            <person name="Tritt A."/>
            <person name="Lipzen A."/>
            <person name="He G."/>
            <person name="Yan M."/>
            <person name="Ng V."/>
            <person name="Cullen D."/>
            <person name="Martin F."/>
            <person name="Rosso M.-N."/>
            <person name="Henrissat B."/>
            <person name="Hibbett D."/>
            <person name="Martinez A.T."/>
            <person name="Grigoriev I.V."/>
        </authorList>
    </citation>
    <scope>NUCLEOTIDE SEQUENCE</scope>
    <source>
        <strain evidence="3">AH 40177</strain>
    </source>
</reference>
<evidence type="ECO:0000313" key="3">
    <source>
        <dbReference type="EMBL" id="KAF9059445.1"/>
    </source>
</evidence>
<dbReference type="OrthoDB" id="3068022at2759"/>
<feature type="coiled-coil region" evidence="1">
    <location>
        <begin position="123"/>
        <end position="185"/>
    </location>
</feature>
<evidence type="ECO:0000256" key="2">
    <source>
        <dbReference type="SAM" id="MobiDB-lite"/>
    </source>
</evidence>
<sequence length="192" mass="21553">MPVIHNRTTLPPLPGETEPSTAAAGDSWEQAWTNRSGWGGWGERTPTPPLPPGVLLKSPLNHLRADLMESRLTWDGHPERTTVLDHEETTRWAEIQLYACSEQARSNHSEFPSFTGPQILQRLSDLEHTINQSQQERNRLRDSEAQAMAQLNDAQDATRDAAAKLDDLKAARKRLNDLLTIARKRFPPPPTA</sequence>
<name>A0A9P5TXG6_9AGAR</name>
<keyword evidence="4" id="KW-1185">Reference proteome</keyword>
<accession>A0A9P5TXG6</accession>
<keyword evidence="1" id="KW-0175">Coiled coil</keyword>
<protein>
    <submittedName>
        <fullName evidence="3">Uncharacterized protein</fullName>
    </submittedName>
</protein>
<evidence type="ECO:0000313" key="4">
    <source>
        <dbReference type="Proteomes" id="UP000772434"/>
    </source>
</evidence>
<feature type="region of interest" description="Disordered" evidence="2">
    <location>
        <begin position="1"/>
        <end position="44"/>
    </location>
</feature>
<dbReference type="AlphaFoldDB" id="A0A9P5TXG6"/>
<dbReference type="Proteomes" id="UP000772434">
    <property type="component" value="Unassembled WGS sequence"/>
</dbReference>